<dbReference type="SUPFAM" id="SSF55060">
    <property type="entry name" value="GHMP Kinase, C-terminal domain"/>
    <property type="match status" value="1"/>
</dbReference>
<accession>A0AAC9T2V0</accession>
<feature type="active site" evidence="6">
    <location>
        <position position="8"/>
    </location>
</feature>
<sequence length="265" mass="31085">MKVKSFAKIDLGYSVYKKQKNFTKHDFESIFILVENIYDDIEITKIEKNIDDVHYYNETNEIYVYSRLVHKTLEWIRHTYHIKNHYRINIKKRIPIGAGLGGGSSNAAAIMKYILEFEGIKEINYKDVVNKLGADIPFFLSGYKTAYISDYGSVLEDLTGQFKLNYEVYLMNVNVNTKIVFEKFDDNSWHVIKNNFKIIIKNLKENIVANIHNDLQEYCFELYPNIKYKYNELLSDGFYTILSGAGSSFIRIKLKNKEDLIINEN</sequence>
<dbReference type="InterPro" id="IPR006204">
    <property type="entry name" value="GHMP_kinase_N_dom"/>
</dbReference>
<organism evidence="8 9">
    <name type="scientific">Ureaplasma parvum</name>
    <name type="common">Ureaplasma urealyticum biotype 1</name>
    <dbReference type="NCBI Taxonomy" id="134821"/>
    <lineage>
        <taxon>Bacteria</taxon>
        <taxon>Bacillati</taxon>
        <taxon>Mycoplasmatota</taxon>
        <taxon>Mycoplasmoidales</taxon>
        <taxon>Mycoplasmoidaceae</taxon>
        <taxon>Ureaplasma</taxon>
    </lineage>
</organism>
<gene>
    <name evidence="6" type="primary">ispE</name>
    <name evidence="8" type="ORF">CEG42_00485</name>
</gene>
<evidence type="ECO:0000256" key="3">
    <source>
        <dbReference type="ARBA" id="ARBA00022741"/>
    </source>
</evidence>
<dbReference type="Gene3D" id="3.30.70.890">
    <property type="entry name" value="GHMP kinase, C-terminal domain"/>
    <property type="match status" value="1"/>
</dbReference>
<evidence type="ECO:0000256" key="1">
    <source>
        <dbReference type="ARBA" id="ARBA00017473"/>
    </source>
</evidence>
<dbReference type="PIRSF" id="PIRSF010376">
    <property type="entry name" value="IspE"/>
    <property type="match status" value="1"/>
</dbReference>
<evidence type="ECO:0000259" key="7">
    <source>
        <dbReference type="Pfam" id="PF00288"/>
    </source>
</evidence>
<dbReference type="InterPro" id="IPR014721">
    <property type="entry name" value="Ribsml_uS5_D2-typ_fold_subgr"/>
</dbReference>
<feature type="domain" description="GHMP kinase N-terminal" evidence="7">
    <location>
        <begin position="68"/>
        <end position="142"/>
    </location>
</feature>
<protein>
    <recommendedName>
        <fullName evidence="1 6">4-diphosphocytidyl-2-C-methyl-D-erythritol kinase</fullName>
        <shortName evidence="6">CMK</shortName>
        <ecNumber evidence="6">2.7.1.148</ecNumber>
    </recommendedName>
    <alternativeName>
        <fullName evidence="6">4-(cytidine-5'-diphospho)-2-C-methyl-D-erythritol kinase</fullName>
    </alternativeName>
</protein>
<dbReference type="Gene3D" id="3.30.230.10">
    <property type="match status" value="1"/>
</dbReference>
<dbReference type="PANTHER" id="PTHR43527">
    <property type="entry name" value="4-DIPHOSPHOCYTIDYL-2-C-METHYL-D-ERYTHRITOL KINASE, CHLOROPLASTIC"/>
    <property type="match status" value="1"/>
</dbReference>
<keyword evidence="4 6" id="KW-0418">Kinase</keyword>
<evidence type="ECO:0000313" key="8">
    <source>
        <dbReference type="EMBL" id="ASD29728.1"/>
    </source>
</evidence>
<name>A0AAC9T2V0_UREPR</name>
<evidence type="ECO:0000256" key="2">
    <source>
        <dbReference type="ARBA" id="ARBA00022679"/>
    </source>
</evidence>
<dbReference type="InterPro" id="IPR004424">
    <property type="entry name" value="IspE"/>
</dbReference>
<dbReference type="HAMAP" id="MF_00061">
    <property type="entry name" value="IspE"/>
    <property type="match status" value="1"/>
</dbReference>
<evidence type="ECO:0000256" key="4">
    <source>
        <dbReference type="ARBA" id="ARBA00022777"/>
    </source>
</evidence>
<feature type="binding site" evidence="6">
    <location>
        <begin position="95"/>
        <end position="105"/>
    </location>
    <ligand>
        <name>ATP</name>
        <dbReference type="ChEBI" id="CHEBI:30616"/>
    </ligand>
</feature>
<dbReference type="InterPro" id="IPR036554">
    <property type="entry name" value="GHMP_kinase_C_sf"/>
</dbReference>
<comment type="pathway">
    <text evidence="6">Isoprenoid biosynthesis; isopentenyl diphosphate biosynthesis via DXP pathway; isopentenyl diphosphate from 1-deoxy-D-xylulose 5-phosphate: step 3/6.</text>
</comment>
<keyword evidence="2 6" id="KW-0808">Transferase</keyword>
<evidence type="ECO:0000313" key="9">
    <source>
        <dbReference type="Proteomes" id="UP000197054"/>
    </source>
</evidence>
<dbReference type="RefSeq" id="WP_006689226.1">
    <property type="nucleotide sequence ID" value="NZ_CAMQQM010000007.1"/>
</dbReference>
<dbReference type="GO" id="GO:0016114">
    <property type="term" value="P:terpenoid biosynthetic process"/>
    <property type="evidence" value="ECO:0007669"/>
    <property type="project" value="InterPro"/>
</dbReference>
<dbReference type="NCBIfam" id="NF004568">
    <property type="entry name" value="PRK05905.1"/>
    <property type="match status" value="1"/>
</dbReference>
<dbReference type="EMBL" id="CP021991">
    <property type="protein sequence ID" value="ASD29728.1"/>
    <property type="molecule type" value="Genomic_DNA"/>
</dbReference>
<dbReference type="Pfam" id="PF00288">
    <property type="entry name" value="GHMP_kinases_N"/>
    <property type="match status" value="1"/>
</dbReference>
<comment type="function">
    <text evidence="6">Catalyzes the phosphorylation of the position 2 hydroxy group of 4-diphosphocytidyl-2C-methyl-D-erythritol.</text>
</comment>
<comment type="catalytic activity">
    <reaction evidence="6">
        <text>4-CDP-2-C-methyl-D-erythritol + ATP = 4-CDP-2-C-methyl-D-erythritol 2-phosphate + ADP + H(+)</text>
        <dbReference type="Rhea" id="RHEA:18437"/>
        <dbReference type="ChEBI" id="CHEBI:15378"/>
        <dbReference type="ChEBI" id="CHEBI:30616"/>
        <dbReference type="ChEBI" id="CHEBI:57823"/>
        <dbReference type="ChEBI" id="CHEBI:57919"/>
        <dbReference type="ChEBI" id="CHEBI:456216"/>
        <dbReference type="EC" id="2.7.1.148"/>
    </reaction>
</comment>
<comment type="similarity">
    <text evidence="6">Belongs to the GHMP kinase family. IspE subfamily.</text>
</comment>
<dbReference type="SUPFAM" id="SSF54211">
    <property type="entry name" value="Ribosomal protein S5 domain 2-like"/>
    <property type="match status" value="1"/>
</dbReference>
<evidence type="ECO:0000256" key="6">
    <source>
        <dbReference type="HAMAP-Rule" id="MF_00061"/>
    </source>
</evidence>
<dbReference type="PANTHER" id="PTHR43527:SF2">
    <property type="entry name" value="4-DIPHOSPHOCYTIDYL-2-C-METHYL-D-ERYTHRITOL KINASE, CHLOROPLASTIC"/>
    <property type="match status" value="1"/>
</dbReference>
<reference evidence="8 9" key="1">
    <citation type="submission" date="2017-06" db="EMBL/GenBank/DDBJ databases">
        <title>Genome Sequencing and Comparative Genomics Analysis of Five Ureaplasma Urealyticums with Different Drug Resistance.</title>
        <authorList>
            <person name="Ma L."/>
            <person name="Jia T."/>
        </authorList>
    </citation>
    <scope>NUCLEOTIDE SEQUENCE [LARGE SCALE GENOMIC DNA]</scope>
    <source>
        <strain evidence="9">hebnu uu3</strain>
    </source>
</reference>
<dbReference type="GO" id="GO:0019288">
    <property type="term" value="P:isopentenyl diphosphate biosynthetic process, methylerythritol 4-phosphate pathway"/>
    <property type="evidence" value="ECO:0007669"/>
    <property type="project" value="UniProtKB-UniRule"/>
</dbReference>
<dbReference type="GO" id="GO:0050515">
    <property type="term" value="F:4-(cytidine 5'-diphospho)-2-C-methyl-D-erythritol kinase activity"/>
    <property type="evidence" value="ECO:0007669"/>
    <property type="project" value="UniProtKB-UniRule"/>
</dbReference>
<feature type="active site" evidence="6">
    <location>
        <position position="135"/>
    </location>
</feature>
<keyword evidence="5 6" id="KW-0067">ATP-binding</keyword>
<keyword evidence="6" id="KW-0414">Isoprene biosynthesis</keyword>
<dbReference type="AlphaFoldDB" id="A0AAC9T2V0"/>
<dbReference type="InterPro" id="IPR020568">
    <property type="entry name" value="Ribosomal_Su5_D2-typ_SF"/>
</dbReference>
<evidence type="ECO:0000256" key="5">
    <source>
        <dbReference type="ARBA" id="ARBA00022840"/>
    </source>
</evidence>
<dbReference type="Proteomes" id="UP000197054">
    <property type="component" value="Chromosome"/>
</dbReference>
<dbReference type="GO" id="GO:0005524">
    <property type="term" value="F:ATP binding"/>
    <property type="evidence" value="ECO:0007669"/>
    <property type="project" value="UniProtKB-UniRule"/>
</dbReference>
<proteinExistence type="inferred from homology"/>
<dbReference type="EC" id="2.7.1.148" evidence="6"/>
<keyword evidence="3 6" id="KW-0547">Nucleotide-binding</keyword>